<protein>
    <submittedName>
        <fullName evidence="2">Uncharacterized protein</fullName>
    </submittedName>
</protein>
<keyword evidence="3" id="KW-1185">Reference proteome</keyword>
<comment type="caution">
    <text evidence="2">The sequence shown here is derived from an EMBL/GenBank/DDBJ whole genome shotgun (WGS) entry which is preliminary data.</text>
</comment>
<gene>
    <name evidence="2" type="ORF">FHX72_003257</name>
</gene>
<reference evidence="2 3" key="1">
    <citation type="submission" date="2020-08" db="EMBL/GenBank/DDBJ databases">
        <title>Sequencing the genomes of 1000 actinobacteria strains.</title>
        <authorList>
            <person name="Klenk H.-P."/>
        </authorList>
    </citation>
    <scope>NUCLEOTIDE SEQUENCE [LARGE SCALE GENOMIC DNA]</scope>
    <source>
        <strain evidence="2 3">DSM 20419</strain>
    </source>
</reference>
<evidence type="ECO:0000313" key="2">
    <source>
        <dbReference type="EMBL" id="MBB2959105.1"/>
    </source>
</evidence>
<evidence type="ECO:0000256" key="1">
    <source>
        <dbReference type="SAM" id="Phobius"/>
    </source>
</evidence>
<feature type="transmembrane region" description="Helical" evidence="1">
    <location>
        <begin position="53"/>
        <end position="74"/>
    </location>
</feature>
<feature type="transmembrane region" description="Helical" evidence="1">
    <location>
        <begin position="80"/>
        <end position="102"/>
    </location>
</feature>
<keyword evidence="1" id="KW-0812">Transmembrane</keyword>
<keyword evidence="1" id="KW-0472">Membrane</keyword>
<keyword evidence="1" id="KW-1133">Transmembrane helix</keyword>
<name>A0A7W4YHL1_9MICO</name>
<dbReference type="RefSeq" id="WP_068492698.1">
    <property type="nucleotide sequence ID" value="NZ_CZJY01000036.1"/>
</dbReference>
<organism evidence="2 3">
    <name type="scientific">Pseudoclavibacter helvolus</name>
    <dbReference type="NCBI Taxonomy" id="255205"/>
    <lineage>
        <taxon>Bacteria</taxon>
        <taxon>Bacillati</taxon>
        <taxon>Actinomycetota</taxon>
        <taxon>Actinomycetes</taxon>
        <taxon>Micrococcales</taxon>
        <taxon>Microbacteriaceae</taxon>
        <taxon>Pseudoclavibacter</taxon>
    </lineage>
</organism>
<dbReference type="Proteomes" id="UP000545286">
    <property type="component" value="Unassembled WGS sequence"/>
</dbReference>
<proteinExistence type="predicted"/>
<evidence type="ECO:0000313" key="3">
    <source>
        <dbReference type="Proteomes" id="UP000545286"/>
    </source>
</evidence>
<dbReference type="AlphaFoldDB" id="A0A7W4YHL1"/>
<feature type="transmembrane region" description="Helical" evidence="1">
    <location>
        <begin position="12"/>
        <end position="32"/>
    </location>
</feature>
<dbReference type="OrthoDB" id="9936360at2"/>
<dbReference type="EMBL" id="JACHWJ010000005">
    <property type="protein sequence ID" value="MBB2959105.1"/>
    <property type="molecule type" value="Genomic_DNA"/>
</dbReference>
<sequence>MQNFGERASARQAAAVIGAAVALLVVTTVLLVPHEGWGMCMFSGSEPDGGFDLGWFVGFGVQLGGCSTAWTSLVGIPTGYVLWAGVQILVIAAAVLAQALLLGREAKRIP</sequence>
<accession>A0A7W4YHL1</accession>